<accession>A0A336M6X0</accession>
<dbReference type="AlphaFoldDB" id="A0A336M6X0"/>
<sequence length="482" mass="55131">MSCFLKHSENTSINVVRFDNINNVIYYEILVKCGPSVFWTVNYTFEWSLDLNLLPQKKVIGNKNPKFLKKRQEALEIYLQEVFKFLQLTMPKVFVEFLDFHKYDIIFILHNLAALLSVYSENFLARSLSYTFSSLEIYSISERMKLPTPSTEVNDNKYDFSHILDFACLVEGLSILPVKHSLPCISFDEYSEHFDQVVRSTVSKPLGTSSIVPEELKFDLAAFKVLKTLKIFGISSECIIDAKNIRETVENLYVQKSKVTDVKQILLCDSPVHKTLENNDMEHSKVWQKVKYANFSDNQISIIDKSINLIPKVRELILDSNNIDKIIHFKSLPLLSTLSLESNRLSDCVNLHTQLGQIETLNVAQNQIRSLKGFQKLYSLVNLDISCNLIDTIDEVDYIGKLPVLENIRLTGNPVAGSVDYRSRILSRFGERLQDIYLDNEKGSTKEIDTALALSALRISMTDNAIGIKEGYENVFCTISRN</sequence>
<dbReference type="PROSITE" id="PS51450">
    <property type="entry name" value="LRR"/>
    <property type="match status" value="1"/>
</dbReference>
<dbReference type="Gene3D" id="3.80.10.10">
    <property type="entry name" value="Ribonuclease Inhibitor"/>
    <property type="match status" value="1"/>
</dbReference>
<dbReference type="GO" id="GO:0005737">
    <property type="term" value="C:cytoplasm"/>
    <property type="evidence" value="ECO:0007669"/>
    <property type="project" value="TreeGrafter"/>
</dbReference>
<feature type="domain" description="PX" evidence="3">
    <location>
        <begin position="51"/>
        <end position="100"/>
    </location>
</feature>
<proteinExistence type="predicted"/>
<dbReference type="Pfam" id="PF00787">
    <property type="entry name" value="PX"/>
    <property type="match status" value="1"/>
</dbReference>
<organism evidence="5">
    <name type="scientific">Culicoides sonorensis</name>
    <name type="common">Biting midge</name>
    <dbReference type="NCBI Taxonomy" id="179676"/>
    <lineage>
        <taxon>Eukaryota</taxon>
        <taxon>Metazoa</taxon>
        <taxon>Ecdysozoa</taxon>
        <taxon>Arthropoda</taxon>
        <taxon>Hexapoda</taxon>
        <taxon>Insecta</taxon>
        <taxon>Pterygota</taxon>
        <taxon>Neoptera</taxon>
        <taxon>Endopterygota</taxon>
        <taxon>Diptera</taxon>
        <taxon>Nematocera</taxon>
        <taxon>Chironomoidea</taxon>
        <taxon>Ceratopogonidae</taxon>
        <taxon>Ceratopogoninae</taxon>
        <taxon>Culicoides</taxon>
        <taxon>Monoculicoides</taxon>
    </lineage>
</organism>
<evidence type="ECO:0000256" key="1">
    <source>
        <dbReference type="ARBA" id="ARBA00022614"/>
    </source>
</evidence>
<dbReference type="InterPro" id="IPR001611">
    <property type="entry name" value="Leu-rich_rpt"/>
</dbReference>
<dbReference type="PANTHER" id="PTHR15454">
    <property type="entry name" value="NISCHARIN RELATED"/>
    <property type="match status" value="1"/>
</dbReference>
<evidence type="ECO:0000259" key="3">
    <source>
        <dbReference type="Pfam" id="PF00787"/>
    </source>
</evidence>
<dbReference type="SUPFAM" id="SSF64268">
    <property type="entry name" value="PX domain"/>
    <property type="match status" value="1"/>
</dbReference>
<evidence type="ECO:0000313" key="5">
    <source>
        <dbReference type="EMBL" id="SSX26016.1"/>
    </source>
</evidence>
<dbReference type="InterPro" id="IPR036871">
    <property type="entry name" value="PX_dom_sf"/>
</dbReference>
<dbReference type="GO" id="GO:0035091">
    <property type="term" value="F:phosphatidylinositol binding"/>
    <property type="evidence" value="ECO:0007669"/>
    <property type="project" value="InterPro"/>
</dbReference>
<evidence type="ECO:0000313" key="4">
    <source>
        <dbReference type="EMBL" id="SSX05657.1"/>
    </source>
</evidence>
<dbReference type="Gene3D" id="3.30.1520.10">
    <property type="entry name" value="Phox-like domain"/>
    <property type="match status" value="1"/>
</dbReference>
<reference evidence="4" key="1">
    <citation type="submission" date="2018-04" db="EMBL/GenBank/DDBJ databases">
        <authorList>
            <person name="Go L.Y."/>
            <person name="Mitchell J.A."/>
        </authorList>
    </citation>
    <scope>NUCLEOTIDE SEQUENCE</scope>
    <source>
        <tissue evidence="4">Whole organism</tissue>
    </source>
</reference>
<keyword evidence="1" id="KW-0433">Leucine-rich repeat</keyword>
<reference evidence="5" key="2">
    <citation type="submission" date="2018-07" db="EMBL/GenBank/DDBJ databases">
        <authorList>
            <person name="Quirk P.G."/>
            <person name="Krulwich T.A."/>
        </authorList>
    </citation>
    <scope>NUCLEOTIDE SEQUENCE</scope>
</reference>
<dbReference type="VEuPathDB" id="VectorBase:CSON013026"/>
<gene>
    <name evidence="5" type="primary">CSON013026</name>
</gene>
<dbReference type="EMBL" id="UFQS01000641">
    <property type="protein sequence ID" value="SSX05657.1"/>
    <property type="molecule type" value="Genomic_DNA"/>
</dbReference>
<dbReference type="InterPro" id="IPR001683">
    <property type="entry name" value="PX_dom"/>
</dbReference>
<dbReference type="SUPFAM" id="SSF52058">
    <property type="entry name" value="L domain-like"/>
    <property type="match status" value="1"/>
</dbReference>
<name>A0A336M6X0_CULSO</name>
<dbReference type="PANTHER" id="PTHR15454:SF35">
    <property type="entry name" value="NISCHARIN"/>
    <property type="match status" value="1"/>
</dbReference>
<dbReference type="InterPro" id="IPR032675">
    <property type="entry name" value="LRR_dom_sf"/>
</dbReference>
<keyword evidence="2" id="KW-0677">Repeat</keyword>
<dbReference type="EMBL" id="UFQT01000641">
    <property type="protein sequence ID" value="SSX26016.1"/>
    <property type="molecule type" value="Genomic_DNA"/>
</dbReference>
<protein>
    <submittedName>
        <fullName evidence="5">CSON013026 protein</fullName>
    </submittedName>
</protein>
<evidence type="ECO:0000256" key="2">
    <source>
        <dbReference type="ARBA" id="ARBA00022737"/>
    </source>
</evidence>